<comment type="caution">
    <text evidence="1">The sequence shown here is derived from an EMBL/GenBank/DDBJ whole genome shotgun (WGS) entry which is preliminary data.</text>
</comment>
<reference evidence="1 2" key="1">
    <citation type="journal article" date="2024" name="Plant Biotechnol. J.">
        <title>Dendrobium thyrsiflorum genome and its molecular insights into genes involved in important horticultural traits.</title>
        <authorList>
            <person name="Chen B."/>
            <person name="Wang J.Y."/>
            <person name="Zheng P.J."/>
            <person name="Li K.L."/>
            <person name="Liang Y.M."/>
            <person name="Chen X.F."/>
            <person name="Zhang C."/>
            <person name="Zhao X."/>
            <person name="He X."/>
            <person name="Zhang G.Q."/>
            <person name="Liu Z.J."/>
            <person name="Xu Q."/>
        </authorList>
    </citation>
    <scope>NUCLEOTIDE SEQUENCE [LARGE SCALE GENOMIC DNA]</scope>
    <source>
        <strain evidence="1">GZMU011</strain>
    </source>
</reference>
<evidence type="ECO:0000313" key="1">
    <source>
        <dbReference type="EMBL" id="KAL0909395.1"/>
    </source>
</evidence>
<organism evidence="1 2">
    <name type="scientific">Dendrobium thyrsiflorum</name>
    <name type="common">Pinecone-like raceme dendrobium</name>
    <name type="synonym">Orchid</name>
    <dbReference type="NCBI Taxonomy" id="117978"/>
    <lineage>
        <taxon>Eukaryota</taxon>
        <taxon>Viridiplantae</taxon>
        <taxon>Streptophyta</taxon>
        <taxon>Embryophyta</taxon>
        <taxon>Tracheophyta</taxon>
        <taxon>Spermatophyta</taxon>
        <taxon>Magnoliopsida</taxon>
        <taxon>Liliopsida</taxon>
        <taxon>Asparagales</taxon>
        <taxon>Orchidaceae</taxon>
        <taxon>Epidendroideae</taxon>
        <taxon>Malaxideae</taxon>
        <taxon>Dendrobiinae</taxon>
        <taxon>Dendrobium</taxon>
    </lineage>
</organism>
<dbReference type="Proteomes" id="UP001552299">
    <property type="component" value="Unassembled WGS sequence"/>
</dbReference>
<name>A0ABD0UA37_DENTH</name>
<accession>A0ABD0UA37</accession>
<protein>
    <submittedName>
        <fullName evidence="1">Uncharacterized protein</fullName>
    </submittedName>
</protein>
<sequence>MLIRLMLEGRRIHLQKGNLQFMPRLLQWGTQLTTVLITPNKFQSRLKNVAMDSGKDVVLLCAAVAWWICAFETGRRSAILG</sequence>
<evidence type="ECO:0000313" key="2">
    <source>
        <dbReference type="Proteomes" id="UP001552299"/>
    </source>
</evidence>
<dbReference type="AlphaFoldDB" id="A0ABD0UA37"/>
<dbReference type="EMBL" id="JANQDX010000016">
    <property type="protein sequence ID" value="KAL0909395.1"/>
    <property type="molecule type" value="Genomic_DNA"/>
</dbReference>
<keyword evidence="2" id="KW-1185">Reference proteome</keyword>
<gene>
    <name evidence="1" type="ORF">M5K25_020259</name>
</gene>
<proteinExistence type="predicted"/>